<organism evidence="2 3">
    <name type="scientific">Xanthobacter autotrophicus</name>
    <dbReference type="NCBI Taxonomy" id="280"/>
    <lineage>
        <taxon>Bacteria</taxon>
        <taxon>Pseudomonadati</taxon>
        <taxon>Pseudomonadota</taxon>
        <taxon>Alphaproteobacteria</taxon>
        <taxon>Hyphomicrobiales</taxon>
        <taxon>Xanthobacteraceae</taxon>
        <taxon>Xanthobacter</taxon>
    </lineage>
</organism>
<dbReference type="OrthoDB" id="6933687at2"/>
<dbReference type="Pfam" id="PF18894">
    <property type="entry name" value="PhageMetallopep"/>
    <property type="match status" value="1"/>
</dbReference>
<evidence type="ECO:0000259" key="1">
    <source>
        <dbReference type="Pfam" id="PF18894"/>
    </source>
</evidence>
<evidence type="ECO:0000313" key="3">
    <source>
        <dbReference type="Proteomes" id="UP000305131"/>
    </source>
</evidence>
<proteinExistence type="predicted"/>
<reference evidence="2 3" key="1">
    <citation type="submission" date="2019-05" db="EMBL/GenBank/DDBJ databases">
        <authorList>
            <person name="Zhou X."/>
        </authorList>
    </citation>
    <scope>NUCLEOTIDE SEQUENCE [LARGE SCALE GENOMIC DNA]</scope>
    <source>
        <strain evidence="2 3">DSM 432</strain>
    </source>
</reference>
<dbReference type="Proteomes" id="UP000305131">
    <property type="component" value="Unassembled WGS sequence"/>
</dbReference>
<comment type="caution">
    <text evidence="2">The sequence shown here is derived from an EMBL/GenBank/DDBJ whole genome shotgun (WGS) entry which is preliminary data.</text>
</comment>
<sequence length="209" mass="22873">MGAVSRRPRPPVYLLNGDEAQFVPTPELQAWAGTAVIAEDAALVNEDHAHLRLADIGFLWTNVENSRRGRRIIGQAELGEPQGAMGKWAKARAEAQVRGWFGEVPDFIITIDATYAAECGDAEFCALVEHELYHCGQERDPFGAPRFNRYGQPIWTMRGHDVEEFVGVVRRYGAEATGVRDLVEAANRGPEISGARVAHLCGTCGRSAA</sequence>
<dbReference type="EMBL" id="VAUP01000015">
    <property type="protein sequence ID" value="TLX44123.1"/>
    <property type="molecule type" value="Genomic_DNA"/>
</dbReference>
<name>A0A6C1KWX2_XANAU</name>
<gene>
    <name evidence="2" type="ORF">FBQ73_07115</name>
</gene>
<accession>A0A6C1KWX2</accession>
<feature type="domain" description="Putative phage metallopeptidase" evidence="1">
    <location>
        <begin position="35"/>
        <end position="187"/>
    </location>
</feature>
<dbReference type="InterPro" id="IPR043998">
    <property type="entry name" value="Put_Metallopep"/>
</dbReference>
<dbReference type="AlphaFoldDB" id="A0A6C1KWX2"/>
<evidence type="ECO:0000313" key="2">
    <source>
        <dbReference type="EMBL" id="TLX44123.1"/>
    </source>
</evidence>
<protein>
    <recommendedName>
        <fullName evidence="1">Putative phage metallopeptidase domain-containing protein</fullName>
    </recommendedName>
</protein>